<dbReference type="InterPro" id="IPR044957">
    <property type="entry name" value="Ribosomal_bL32_bact"/>
</dbReference>
<dbReference type="InterPro" id="IPR011332">
    <property type="entry name" value="Ribosomal_zn-bd"/>
</dbReference>
<dbReference type="PANTHER" id="PTHR35534:SF1">
    <property type="entry name" value="LARGE RIBOSOMAL SUBUNIT PROTEIN BL32"/>
    <property type="match status" value="1"/>
</dbReference>
<dbReference type="GO" id="GO:0015934">
    <property type="term" value="C:large ribosomal subunit"/>
    <property type="evidence" value="ECO:0007669"/>
    <property type="project" value="InterPro"/>
</dbReference>
<evidence type="ECO:0000313" key="7">
    <source>
        <dbReference type="EMBL" id="PZW36600.1"/>
    </source>
</evidence>
<dbReference type="SUPFAM" id="SSF57829">
    <property type="entry name" value="Zn-binding ribosomal proteins"/>
    <property type="match status" value="1"/>
</dbReference>
<dbReference type="EMBL" id="QKUF01000001">
    <property type="protein sequence ID" value="PZW36600.1"/>
    <property type="molecule type" value="Genomic_DNA"/>
</dbReference>
<accession>A0A326UIH4</accession>
<keyword evidence="8" id="KW-1185">Reference proteome</keyword>
<dbReference type="InterPro" id="IPR002677">
    <property type="entry name" value="Ribosomal_bL32"/>
</dbReference>
<proteinExistence type="inferred from homology"/>
<evidence type="ECO:0000256" key="1">
    <source>
        <dbReference type="ARBA" id="ARBA00008560"/>
    </source>
</evidence>
<protein>
    <recommendedName>
        <fullName evidence="4 5">Large ribosomal subunit protein bL32</fullName>
    </recommendedName>
</protein>
<dbReference type="HAMAP" id="MF_00340">
    <property type="entry name" value="Ribosomal_bL32"/>
    <property type="match status" value="1"/>
</dbReference>
<evidence type="ECO:0000313" key="8">
    <source>
        <dbReference type="Proteomes" id="UP000248806"/>
    </source>
</evidence>
<dbReference type="Proteomes" id="UP000248806">
    <property type="component" value="Unassembled WGS sequence"/>
</dbReference>
<evidence type="ECO:0000256" key="4">
    <source>
        <dbReference type="ARBA" id="ARBA00035178"/>
    </source>
</evidence>
<evidence type="ECO:0000256" key="5">
    <source>
        <dbReference type="HAMAP-Rule" id="MF_00340"/>
    </source>
</evidence>
<dbReference type="AlphaFoldDB" id="A0A326UIH4"/>
<keyword evidence="3 5" id="KW-0687">Ribonucleoprotein</keyword>
<evidence type="ECO:0000256" key="2">
    <source>
        <dbReference type="ARBA" id="ARBA00022980"/>
    </source>
</evidence>
<dbReference type="Pfam" id="PF01783">
    <property type="entry name" value="Ribosomal_L32p"/>
    <property type="match status" value="1"/>
</dbReference>
<dbReference type="RefSeq" id="WP_111318982.1">
    <property type="nucleotide sequence ID" value="NZ_BIFX01000001.1"/>
</dbReference>
<keyword evidence="2 5" id="KW-0689">Ribosomal protein</keyword>
<dbReference type="OrthoDB" id="9812874at2"/>
<comment type="similarity">
    <text evidence="1 5">Belongs to the bacterial ribosomal protein bL32 family.</text>
</comment>
<reference evidence="7 8" key="1">
    <citation type="submission" date="2018-06" db="EMBL/GenBank/DDBJ databases">
        <title>Genomic Encyclopedia of Archaeal and Bacterial Type Strains, Phase II (KMG-II): from individual species to whole genera.</title>
        <authorList>
            <person name="Goeker M."/>
        </authorList>
    </citation>
    <scope>NUCLEOTIDE SEQUENCE [LARGE SCALE GENOMIC DNA]</scope>
    <source>
        <strain evidence="7 8">ATCC BAA-1881</strain>
    </source>
</reference>
<sequence length="62" mass="7131">MGALPKQRVSRSRQGERRAHHHLKLPQLAACPQCKKPRLSHHACPHCGTYRGRQVFIPKNQK</sequence>
<gene>
    <name evidence="5" type="primary">rpmF</name>
    <name evidence="7" type="ORF">EI42_00778</name>
</gene>
<evidence type="ECO:0000256" key="6">
    <source>
        <dbReference type="SAM" id="MobiDB-lite"/>
    </source>
</evidence>
<feature type="region of interest" description="Disordered" evidence="6">
    <location>
        <begin position="1"/>
        <end position="23"/>
    </location>
</feature>
<name>A0A326UIH4_THEHA</name>
<dbReference type="PANTHER" id="PTHR35534">
    <property type="entry name" value="50S RIBOSOMAL PROTEIN L32"/>
    <property type="match status" value="1"/>
</dbReference>
<evidence type="ECO:0000256" key="3">
    <source>
        <dbReference type="ARBA" id="ARBA00023274"/>
    </source>
</evidence>
<dbReference type="GO" id="GO:0006412">
    <property type="term" value="P:translation"/>
    <property type="evidence" value="ECO:0007669"/>
    <property type="project" value="UniProtKB-UniRule"/>
</dbReference>
<organism evidence="7 8">
    <name type="scientific">Thermosporothrix hazakensis</name>
    <dbReference type="NCBI Taxonomy" id="644383"/>
    <lineage>
        <taxon>Bacteria</taxon>
        <taxon>Bacillati</taxon>
        <taxon>Chloroflexota</taxon>
        <taxon>Ktedonobacteria</taxon>
        <taxon>Ktedonobacterales</taxon>
        <taxon>Thermosporotrichaceae</taxon>
        <taxon>Thermosporothrix</taxon>
    </lineage>
</organism>
<dbReference type="GO" id="GO:0003735">
    <property type="term" value="F:structural constituent of ribosome"/>
    <property type="evidence" value="ECO:0007669"/>
    <property type="project" value="InterPro"/>
</dbReference>
<comment type="caution">
    <text evidence="7">The sequence shown here is derived from an EMBL/GenBank/DDBJ whole genome shotgun (WGS) entry which is preliminary data.</text>
</comment>
<dbReference type="NCBIfam" id="TIGR01031">
    <property type="entry name" value="rpmF_bact"/>
    <property type="match status" value="1"/>
</dbReference>